<comment type="function">
    <text evidence="9">Plays a role in mitochondrial and peroxisomal fission. Promotes the recruitment and association of the fission mediator dynamin-related protein 1 (DNM1L) to the mitochondrial surface.</text>
</comment>
<dbReference type="GO" id="GO:0006626">
    <property type="term" value="P:protein targeting to mitochondrion"/>
    <property type="evidence" value="ECO:0007669"/>
    <property type="project" value="TreeGrafter"/>
</dbReference>
<dbReference type="OrthoDB" id="5986838at2759"/>
<dbReference type="GO" id="GO:0005741">
    <property type="term" value="C:mitochondrial outer membrane"/>
    <property type="evidence" value="ECO:0007669"/>
    <property type="project" value="UniProtKB-SubCell"/>
</dbReference>
<comment type="similarity">
    <text evidence="1 9">Belongs to the Tango11 family.</text>
</comment>
<feature type="domain" description="Mff-like" evidence="12">
    <location>
        <begin position="16"/>
        <end position="62"/>
    </location>
</feature>
<evidence type="ECO:0000256" key="6">
    <source>
        <dbReference type="ARBA" id="ARBA00023128"/>
    </source>
</evidence>
<dbReference type="GO" id="GO:0000266">
    <property type="term" value="P:mitochondrial fission"/>
    <property type="evidence" value="ECO:0007669"/>
    <property type="project" value="UniProtKB-UniRule"/>
</dbReference>
<evidence type="ECO:0000256" key="2">
    <source>
        <dbReference type="ARBA" id="ARBA00022692"/>
    </source>
</evidence>
<comment type="caution">
    <text evidence="13">The sequence shown here is derived from an EMBL/GenBank/DDBJ whole genome shotgun (WGS) entry which is preliminary data.</text>
</comment>
<keyword evidence="3 9" id="KW-1000">Mitochondrion outer membrane</keyword>
<gene>
    <name evidence="13" type="ORF">PHYPO_G00058290</name>
</gene>
<evidence type="ECO:0000256" key="3">
    <source>
        <dbReference type="ARBA" id="ARBA00022787"/>
    </source>
</evidence>
<keyword evidence="4 9" id="KW-1133">Transmembrane helix</keyword>
<dbReference type="PANTHER" id="PTHR16501:SF16">
    <property type="entry name" value="MITOCHONDRIAL FISSION FACTOR"/>
    <property type="match status" value="1"/>
</dbReference>
<dbReference type="EMBL" id="VFJC01000016">
    <property type="protein sequence ID" value="KAB5548674.1"/>
    <property type="molecule type" value="Genomic_DNA"/>
</dbReference>
<keyword evidence="2 9" id="KW-0812">Transmembrane</keyword>
<evidence type="ECO:0000256" key="9">
    <source>
        <dbReference type="RuleBase" id="RU368040"/>
    </source>
</evidence>
<accession>A0A5N5M0F4</accession>
<keyword evidence="5 10" id="KW-0175">Coiled coil</keyword>
<evidence type="ECO:0000256" key="1">
    <source>
        <dbReference type="ARBA" id="ARBA00009806"/>
    </source>
</evidence>
<dbReference type="InterPro" id="IPR008518">
    <property type="entry name" value="Mff/Tango-11"/>
</dbReference>
<organism evidence="13 14">
    <name type="scientific">Pangasianodon hypophthalmus</name>
    <name type="common">Striped catfish</name>
    <name type="synonym">Helicophagus hypophthalmus</name>
    <dbReference type="NCBI Taxonomy" id="310915"/>
    <lineage>
        <taxon>Eukaryota</taxon>
        <taxon>Metazoa</taxon>
        <taxon>Chordata</taxon>
        <taxon>Craniata</taxon>
        <taxon>Vertebrata</taxon>
        <taxon>Euteleostomi</taxon>
        <taxon>Actinopterygii</taxon>
        <taxon>Neopterygii</taxon>
        <taxon>Teleostei</taxon>
        <taxon>Ostariophysi</taxon>
        <taxon>Siluriformes</taxon>
        <taxon>Pangasiidae</taxon>
        <taxon>Pangasianodon</taxon>
    </lineage>
</organism>
<dbReference type="PANTHER" id="PTHR16501">
    <property type="entry name" value="TRANSPORT AND GOLGI ORGANIZATION PROTEIN 11"/>
    <property type="match status" value="1"/>
</dbReference>
<dbReference type="Proteomes" id="UP000327468">
    <property type="component" value="Chromosome 15"/>
</dbReference>
<evidence type="ECO:0000256" key="11">
    <source>
        <dbReference type="SAM" id="MobiDB-lite"/>
    </source>
</evidence>
<evidence type="ECO:0000256" key="7">
    <source>
        <dbReference type="ARBA" id="ARBA00023136"/>
    </source>
</evidence>
<protein>
    <recommendedName>
        <fullName evidence="9">Mitochondrial fission factor</fullName>
    </recommendedName>
</protein>
<feature type="domain" description="Mff-like" evidence="12">
    <location>
        <begin position="169"/>
        <end position="286"/>
    </location>
</feature>
<dbReference type="Pfam" id="PF05644">
    <property type="entry name" value="Miff"/>
    <property type="match status" value="2"/>
</dbReference>
<feature type="region of interest" description="Disordered" evidence="11">
    <location>
        <begin position="109"/>
        <end position="154"/>
    </location>
</feature>
<evidence type="ECO:0000256" key="4">
    <source>
        <dbReference type="ARBA" id="ARBA00022989"/>
    </source>
</evidence>
<dbReference type="AlphaFoldDB" id="A0A5N5M0F4"/>
<evidence type="ECO:0000313" key="13">
    <source>
        <dbReference type="EMBL" id="KAB5548674.1"/>
    </source>
</evidence>
<feature type="coiled-coil region" evidence="10">
    <location>
        <begin position="238"/>
        <end position="265"/>
    </location>
</feature>
<dbReference type="GO" id="GO:0090141">
    <property type="term" value="P:positive regulation of mitochondrial fission"/>
    <property type="evidence" value="ECO:0007669"/>
    <property type="project" value="UniProtKB-UniRule"/>
</dbReference>
<proteinExistence type="inferred from homology"/>
<dbReference type="GO" id="GO:0090314">
    <property type="term" value="P:positive regulation of protein targeting to membrane"/>
    <property type="evidence" value="ECO:0007669"/>
    <property type="project" value="UniProtKB-UniRule"/>
</dbReference>
<evidence type="ECO:0000256" key="8">
    <source>
        <dbReference type="ARBA" id="ARBA00023140"/>
    </source>
</evidence>
<keyword evidence="14" id="KW-1185">Reference proteome</keyword>
<feature type="transmembrane region" description="Helical" evidence="9">
    <location>
        <begin position="267"/>
        <end position="285"/>
    </location>
</feature>
<keyword evidence="7 9" id="KW-0472">Membrane</keyword>
<reference evidence="13 14" key="1">
    <citation type="submission" date="2019-06" db="EMBL/GenBank/DDBJ databases">
        <title>A chromosome-scale genome assembly of the striped catfish, Pangasianodon hypophthalmus.</title>
        <authorList>
            <person name="Wen M."/>
            <person name="Zahm M."/>
            <person name="Roques C."/>
            <person name="Cabau C."/>
            <person name="Klopp C."/>
            <person name="Donnadieu C."/>
            <person name="Jouanno E."/>
            <person name="Avarre J.-C."/>
            <person name="Campet M."/>
            <person name="Ha T.T.T."/>
            <person name="Dugue R."/>
            <person name="Lampietro C."/>
            <person name="Louis A."/>
            <person name="Herpin A."/>
            <person name="Echchiki A."/>
            <person name="Berthelot C."/>
            <person name="Parey E."/>
            <person name="Roest-Crollius H."/>
            <person name="Braasch I."/>
            <person name="Postlethwait J."/>
            <person name="Bobe J."/>
            <person name="Montfort J."/>
            <person name="Bouchez O."/>
            <person name="Begum T."/>
            <person name="Schartl M."/>
            <person name="Guiguen Y."/>
        </authorList>
    </citation>
    <scope>NUCLEOTIDE SEQUENCE [LARGE SCALE GENOMIC DNA]</scope>
    <source>
        <strain evidence="13 14">Indonesia</strain>
        <tissue evidence="13">Blood</tissue>
    </source>
</reference>
<dbReference type="GO" id="GO:0005777">
    <property type="term" value="C:peroxisome"/>
    <property type="evidence" value="ECO:0007669"/>
    <property type="project" value="UniProtKB-SubCell"/>
</dbReference>
<evidence type="ECO:0000256" key="5">
    <source>
        <dbReference type="ARBA" id="ARBA00023054"/>
    </source>
</evidence>
<sequence>MTAPVYFVDGSPLRDPLFTAVISERMRVPERLRVSQAAVEDLKVRAEDLPPAFSMHVPDRLALTDAPDLSPRPLFSRDNARGHASSLWNLQHGPGDRDAYAREHVHSPLRRSYSDQAFGRTPSGTPTHSKHSTSASHSAGTMPAAPTDSPLPVPQGLGAIGPVLLTPQSVLQAARKLGKQASYRILQTVTQKYSSRFGFPENPPPQPVEDHADQALKSSSTQEFWRSPEEESGTTVELIVLRRQMMKMNRRIANLEKQNAERKQSELVFFSLLLSACLINGWLWMRK</sequence>
<keyword evidence="8 9" id="KW-0576">Peroxisome</keyword>
<feature type="region of interest" description="Disordered" evidence="11">
    <location>
        <begin position="198"/>
        <end position="230"/>
    </location>
</feature>
<comment type="subcellular location">
    <subcellularLocation>
        <location evidence="9">Mitochondrion outer membrane</location>
        <topology evidence="9">Single-pass type IV membrane protein</topology>
    </subcellularLocation>
    <subcellularLocation>
        <location evidence="9">Peroxisome</location>
    </subcellularLocation>
</comment>
<dbReference type="InterPro" id="IPR039433">
    <property type="entry name" value="Mff-like_dom"/>
</dbReference>
<name>A0A5N5M0F4_PANHP</name>
<evidence type="ECO:0000256" key="10">
    <source>
        <dbReference type="SAM" id="Coils"/>
    </source>
</evidence>
<keyword evidence="6 9" id="KW-0496">Mitochondrion</keyword>
<evidence type="ECO:0000259" key="12">
    <source>
        <dbReference type="Pfam" id="PF05644"/>
    </source>
</evidence>
<evidence type="ECO:0000313" key="14">
    <source>
        <dbReference type="Proteomes" id="UP000327468"/>
    </source>
</evidence>